<dbReference type="InterPro" id="IPR004911">
    <property type="entry name" value="Interferon-induced_GILT"/>
</dbReference>
<evidence type="ECO:0000256" key="3">
    <source>
        <dbReference type="ARBA" id="ARBA00022525"/>
    </source>
</evidence>
<keyword evidence="6" id="KW-1133">Transmembrane helix</keyword>
<comment type="caution">
    <text evidence="7">The sequence shown here is derived from an EMBL/GenBank/DDBJ whole genome shotgun (WGS) entry which is preliminary data.</text>
</comment>
<accession>A0AAD4ESS0</accession>
<proteinExistence type="inferred from homology"/>
<evidence type="ECO:0000256" key="5">
    <source>
        <dbReference type="ARBA" id="ARBA00023180"/>
    </source>
</evidence>
<keyword evidence="4" id="KW-0732">Signal</keyword>
<keyword evidence="6" id="KW-0472">Membrane</keyword>
<feature type="transmembrane region" description="Helical" evidence="6">
    <location>
        <begin position="12"/>
        <end position="31"/>
    </location>
</feature>
<evidence type="ECO:0000256" key="4">
    <source>
        <dbReference type="ARBA" id="ARBA00022729"/>
    </source>
</evidence>
<dbReference type="PANTHER" id="PTHR13234:SF8">
    <property type="entry name" value="GAMMA-INTERFERON-INDUCIBLE LYSOSOMAL THIOL REDUCTASE"/>
    <property type="match status" value="1"/>
</dbReference>
<keyword evidence="5" id="KW-0325">Glycoprotein</keyword>
<evidence type="ECO:0000313" key="7">
    <source>
        <dbReference type="EMBL" id="KAG7286991.1"/>
    </source>
</evidence>
<dbReference type="GO" id="GO:0016671">
    <property type="term" value="F:oxidoreductase activity, acting on a sulfur group of donors, disulfide as acceptor"/>
    <property type="evidence" value="ECO:0007669"/>
    <property type="project" value="InterPro"/>
</dbReference>
<keyword evidence="6" id="KW-0812">Transmembrane</keyword>
<comment type="subcellular location">
    <subcellularLocation>
        <location evidence="1">Secreted</location>
    </subcellularLocation>
</comment>
<evidence type="ECO:0008006" key="9">
    <source>
        <dbReference type="Google" id="ProtNLM"/>
    </source>
</evidence>
<dbReference type="EMBL" id="JAHCVI010000003">
    <property type="protein sequence ID" value="KAG7286991.1"/>
    <property type="molecule type" value="Genomic_DNA"/>
</dbReference>
<evidence type="ECO:0000313" key="8">
    <source>
        <dbReference type="Proteomes" id="UP001197093"/>
    </source>
</evidence>
<protein>
    <recommendedName>
        <fullName evidence="9">Gamma interferon inducible lysosomal thiol reductase</fullName>
    </recommendedName>
</protein>
<evidence type="ECO:0000256" key="6">
    <source>
        <dbReference type="SAM" id="Phobius"/>
    </source>
</evidence>
<reference evidence="7" key="1">
    <citation type="submission" date="2023-02" db="EMBL/GenBank/DDBJ databases">
        <authorList>
            <person name="Palmer J.M."/>
        </authorList>
    </citation>
    <scope>NUCLEOTIDE SEQUENCE</scope>
    <source>
        <strain evidence="7">FW57</strain>
    </source>
</reference>
<organism evidence="7 8">
    <name type="scientific">Staphylotrichum longicolle</name>
    <dbReference type="NCBI Taxonomy" id="669026"/>
    <lineage>
        <taxon>Eukaryota</taxon>
        <taxon>Fungi</taxon>
        <taxon>Dikarya</taxon>
        <taxon>Ascomycota</taxon>
        <taxon>Pezizomycotina</taxon>
        <taxon>Sordariomycetes</taxon>
        <taxon>Sordariomycetidae</taxon>
        <taxon>Sordariales</taxon>
        <taxon>Chaetomiaceae</taxon>
        <taxon>Staphylotrichum</taxon>
    </lineage>
</organism>
<dbReference type="Pfam" id="PF03227">
    <property type="entry name" value="GILT"/>
    <property type="match status" value="1"/>
</dbReference>
<evidence type="ECO:0000256" key="1">
    <source>
        <dbReference type="ARBA" id="ARBA00004613"/>
    </source>
</evidence>
<keyword evidence="3" id="KW-0964">Secreted</keyword>
<dbReference type="AlphaFoldDB" id="A0AAD4ESS0"/>
<evidence type="ECO:0000256" key="2">
    <source>
        <dbReference type="ARBA" id="ARBA00005679"/>
    </source>
</evidence>
<gene>
    <name evidence="7" type="ORF">NEMBOFW57_006491</name>
</gene>
<dbReference type="Proteomes" id="UP001197093">
    <property type="component" value="Unassembled WGS sequence"/>
</dbReference>
<sequence length="214" mass="23882">MPPPIRRGFSPLRFLMATVYLGLAGLTYWHFQMRAAVFQPSLVDPLGREQAAATSELVPLEAHIMSKCPDAKDCLRDLVLPAMQKVHDKVNFTLSFIGRPTDQDDGVACKHGPEECLGNIIELCAQKLYPDPKTYLGFTMCLTRDYKHIPQRGLIEDCALEHAINFNSLNECATRDDGAFGVGMLRESVQRTAKVQPPRFPPCISMLTPLLRPV</sequence>
<dbReference type="PANTHER" id="PTHR13234">
    <property type="entry name" value="GAMMA-INTERFERON INDUCIBLE LYSOSOMAL THIOL REDUCTASE GILT"/>
    <property type="match status" value="1"/>
</dbReference>
<comment type="similarity">
    <text evidence="2">Belongs to the GILT family.</text>
</comment>
<keyword evidence="8" id="KW-1185">Reference proteome</keyword>
<name>A0AAD4ESS0_9PEZI</name>
<dbReference type="GO" id="GO:0005576">
    <property type="term" value="C:extracellular region"/>
    <property type="evidence" value="ECO:0007669"/>
    <property type="project" value="UniProtKB-SubCell"/>
</dbReference>